<dbReference type="GO" id="GO:0034605">
    <property type="term" value="P:cellular response to heat"/>
    <property type="evidence" value="ECO:0007669"/>
    <property type="project" value="TreeGrafter"/>
</dbReference>
<comment type="subcellular location">
    <subcellularLocation>
        <location evidence="10">Cytoplasm</location>
    </subcellularLocation>
</comment>
<dbReference type="GO" id="GO:0042026">
    <property type="term" value="P:protein refolding"/>
    <property type="evidence" value="ECO:0007669"/>
    <property type="project" value="UniProtKB-UniRule"/>
</dbReference>
<dbReference type="OrthoDB" id="9803641at2"/>
<keyword evidence="10" id="KW-0963">Cytoplasm</keyword>
<dbReference type="InterPro" id="IPR019489">
    <property type="entry name" value="Clp_ATPase_C"/>
</dbReference>
<dbReference type="InterPro" id="IPR027417">
    <property type="entry name" value="P-loop_NTPase"/>
</dbReference>
<feature type="coiled-coil region" evidence="10">
    <location>
        <begin position="84"/>
        <end position="111"/>
    </location>
</feature>
<sequence>MAFRFDKLTLKSQEAVQKAQSIAQERSHQRLVPMHLLAALLEPDQAVVKAILEQLGVNPGQVRKAAEQGLDALPKVSGGETTMSPELAQALEAAQAEADRMKDQYVSVEHLLIGLCRVKSRAQEVLEALGVTEQDILKSLQKVRGGQAVTDPNPEDKYQALERYGRDLVQLARSGKIDPVIGRDAEIRRVVQVLSRRTKNNPVLIGEPGVGKTAIVEGLAQRIVSGDVPETLRDRKLIALDMGALIAGTKYRGEFEDRLKAVLKEVTSSEGKVILFIDELHLVVGAGKAEGAVDAANLLKPALARGELRCIGATTLDEYRQHIEKDPALERRFQPVFVGEPSVEDTISILRGLKERYEVHHKVKIKDSALVAAAKLSDRYITDRFLPDKAIDLVDEAASRLSMEQQSVPTEIDVLQRKLLQLQLAERMLQGEQEEHAQERLAEIEGQIAEIEKQLQDLRRQWELEKSGLGDVHGMRERLAQIQVEFSRAYDDLRQMQQRGELPGEDRYRALAQLDAERKELERRIAEAEANAEADGQAKEGRRLLKDEVDAEEIAEVVSQWTGVPVSRMLATEREKLLKLEDHIHQRLVNQEQAVHAVAEAVRRARAGLQDPNRPIGSFLFLGPTGVGKTELAKALAEFLFDSEQAMVRIDMSEYGERHNVARLIGAPPGYVGYEEGGRLTEAIRRRPYSVILLDEIEKAHRDVFNVLLQVLDDGRLTDGQGRTVDFRNTVIIMTSNLGSQVIAELAGADREEEMQAAVREVLRREFLPEFLNRIDETVIFHPLGMSELTKIVDIQLARLERLLADAGLSLRVTAKAKWQLAEEGFDPTFGARPLKRVIQKRLANPIATGLLDGSIPRGSTVQIDWDEERDTFTFTPVEAATPAGA</sequence>
<evidence type="ECO:0000259" key="11">
    <source>
        <dbReference type="PROSITE" id="PS51903"/>
    </source>
</evidence>
<evidence type="ECO:0000256" key="6">
    <source>
        <dbReference type="ARBA" id="ARBA00023054"/>
    </source>
</evidence>
<dbReference type="RefSeq" id="WP_126724076.1">
    <property type="nucleotide sequence ID" value="NZ_RYZH01000005.1"/>
</dbReference>
<name>A0A432MNV0_9BACT</name>
<comment type="subunit">
    <text evidence="10">Homohexamer; The oligomerization is ATP-dependent.</text>
</comment>
<comment type="subunit">
    <text evidence="8">Homohexamer. The oligomerization is ATP-dependent.</text>
</comment>
<evidence type="ECO:0000256" key="5">
    <source>
        <dbReference type="ARBA" id="ARBA00022840"/>
    </source>
</evidence>
<dbReference type="InterPro" id="IPR003593">
    <property type="entry name" value="AAA+_ATPase"/>
</dbReference>
<dbReference type="CDD" id="cd00009">
    <property type="entry name" value="AAA"/>
    <property type="match status" value="1"/>
</dbReference>
<protein>
    <recommendedName>
        <fullName evidence="2 10">Chaperone protein ClpB</fullName>
    </recommendedName>
</protein>
<evidence type="ECO:0000313" key="13">
    <source>
        <dbReference type="Proteomes" id="UP000280296"/>
    </source>
</evidence>
<dbReference type="SUPFAM" id="SSF52540">
    <property type="entry name" value="P-loop containing nucleoside triphosphate hydrolases"/>
    <property type="match status" value="2"/>
</dbReference>
<dbReference type="PANTHER" id="PTHR11638:SF18">
    <property type="entry name" value="HEAT SHOCK PROTEIN 104"/>
    <property type="match status" value="1"/>
</dbReference>
<dbReference type="Pfam" id="PF00004">
    <property type="entry name" value="AAA"/>
    <property type="match status" value="1"/>
</dbReference>
<dbReference type="Proteomes" id="UP000280296">
    <property type="component" value="Unassembled WGS sequence"/>
</dbReference>
<dbReference type="Pfam" id="PF07724">
    <property type="entry name" value="AAA_2"/>
    <property type="match status" value="1"/>
</dbReference>
<keyword evidence="13" id="KW-1185">Reference proteome</keyword>
<evidence type="ECO:0000256" key="9">
    <source>
        <dbReference type="PROSITE-ProRule" id="PRU01251"/>
    </source>
</evidence>
<dbReference type="InterPro" id="IPR041546">
    <property type="entry name" value="ClpA/ClpB_AAA_lid"/>
</dbReference>
<dbReference type="CDD" id="cd19499">
    <property type="entry name" value="RecA-like_ClpB_Hsp104-like"/>
    <property type="match status" value="1"/>
</dbReference>
<dbReference type="NCBIfam" id="TIGR03346">
    <property type="entry name" value="chaperone_ClpB"/>
    <property type="match status" value="1"/>
</dbReference>
<dbReference type="PROSITE" id="PS00870">
    <property type="entry name" value="CLPAB_1"/>
    <property type="match status" value="1"/>
</dbReference>
<keyword evidence="6 10" id="KW-0175">Coiled coil</keyword>
<dbReference type="GO" id="GO:0005524">
    <property type="term" value="F:ATP binding"/>
    <property type="evidence" value="ECO:0007669"/>
    <property type="project" value="UniProtKB-UniRule"/>
</dbReference>
<dbReference type="FunFam" id="3.40.50.300:FF:000010">
    <property type="entry name" value="Chaperone clpB 1, putative"/>
    <property type="match status" value="1"/>
</dbReference>
<dbReference type="Gene3D" id="3.40.50.300">
    <property type="entry name" value="P-loop containing nucleotide triphosphate hydrolases"/>
    <property type="match status" value="3"/>
</dbReference>
<dbReference type="SUPFAM" id="SSF81923">
    <property type="entry name" value="Double Clp-N motif"/>
    <property type="match status" value="1"/>
</dbReference>
<dbReference type="Gene3D" id="1.10.1780.10">
    <property type="entry name" value="Clp, N-terminal domain"/>
    <property type="match status" value="1"/>
</dbReference>
<organism evidence="12 13">
    <name type="scientific">Tautonia sociabilis</name>
    <dbReference type="NCBI Taxonomy" id="2080755"/>
    <lineage>
        <taxon>Bacteria</taxon>
        <taxon>Pseudomonadati</taxon>
        <taxon>Planctomycetota</taxon>
        <taxon>Planctomycetia</taxon>
        <taxon>Isosphaerales</taxon>
        <taxon>Isosphaeraceae</taxon>
        <taxon>Tautonia</taxon>
    </lineage>
</organism>
<dbReference type="InterPro" id="IPR017730">
    <property type="entry name" value="Chaperonin_ClpB"/>
</dbReference>
<keyword evidence="3 9" id="KW-0677">Repeat</keyword>
<dbReference type="GO" id="GO:0005737">
    <property type="term" value="C:cytoplasm"/>
    <property type="evidence" value="ECO:0007669"/>
    <property type="project" value="UniProtKB-SubCell"/>
</dbReference>
<dbReference type="GO" id="GO:0016887">
    <property type="term" value="F:ATP hydrolysis activity"/>
    <property type="evidence" value="ECO:0007669"/>
    <property type="project" value="InterPro"/>
</dbReference>
<dbReference type="InterPro" id="IPR050130">
    <property type="entry name" value="ClpA_ClpB"/>
</dbReference>
<dbReference type="PANTHER" id="PTHR11638">
    <property type="entry name" value="ATP-DEPENDENT CLP PROTEASE"/>
    <property type="match status" value="1"/>
</dbReference>
<evidence type="ECO:0000256" key="1">
    <source>
        <dbReference type="ARBA" id="ARBA00008675"/>
    </source>
</evidence>
<evidence type="ECO:0000313" key="12">
    <source>
        <dbReference type="EMBL" id="RUL89082.1"/>
    </source>
</evidence>
<dbReference type="InterPro" id="IPR003959">
    <property type="entry name" value="ATPase_AAA_core"/>
</dbReference>
<dbReference type="PRINTS" id="PR00300">
    <property type="entry name" value="CLPPROTEASEA"/>
</dbReference>
<feature type="domain" description="Clp R" evidence="11">
    <location>
        <begin position="5"/>
        <end position="146"/>
    </location>
</feature>
<keyword evidence="4 10" id="KW-0547">Nucleotide-binding</keyword>
<dbReference type="FunFam" id="3.40.50.300:FF:000120">
    <property type="entry name" value="ATP-dependent chaperone ClpB"/>
    <property type="match status" value="1"/>
</dbReference>
<dbReference type="InterPro" id="IPR018368">
    <property type="entry name" value="ClpA/B_CS1"/>
</dbReference>
<evidence type="ECO:0000256" key="2">
    <source>
        <dbReference type="ARBA" id="ARBA00017574"/>
    </source>
</evidence>
<dbReference type="InterPro" id="IPR004176">
    <property type="entry name" value="Clp_R_N"/>
</dbReference>
<reference evidence="12 13" key="1">
    <citation type="submission" date="2018-12" db="EMBL/GenBank/DDBJ databases">
        <authorList>
            <person name="Toschakov S.V."/>
        </authorList>
    </citation>
    <scope>NUCLEOTIDE SEQUENCE [LARGE SCALE GENOMIC DNA]</scope>
    <source>
        <strain evidence="12 13">GM2012</strain>
    </source>
</reference>
<keyword evidence="7 10" id="KW-0143">Chaperone</keyword>
<proteinExistence type="inferred from homology"/>
<dbReference type="InterPro" id="IPR001270">
    <property type="entry name" value="ClpA/B"/>
</dbReference>
<evidence type="ECO:0000256" key="10">
    <source>
        <dbReference type="RuleBase" id="RU362034"/>
    </source>
</evidence>
<dbReference type="FunFam" id="3.40.50.300:FF:000025">
    <property type="entry name" value="ATP-dependent Clp protease subunit"/>
    <property type="match status" value="1"/>
</dbReference>
<feature type="coiled-coil region" evidence="10">
    <location>
        <begin position="415"/>
        <end position="538"/>
    </location>
</feature>
<comment type="similarity">
    <text evidence="1 10">Belongs to the ClpA/ClpB family.</text>
</comment>
<dbReference type="Pfam" id="PF17871">
    <property type="entry name" value="AAA_lid_9"/>
    <property type="match status" value="1"/>
</dbReference>
<dbReference type="SMART" id="SM01086">
    <property type="entry name" value="ClpB_D2-small"/>
    <property type="match status" value="1"/>
</dbReference>
<evidence type="ECO:0000256" key="7">
    <source>
        <dbReference type="ARBA" id="ARBA00023186"/>
    </source>
</evidence>
<dbReference type="Gene3D" id="1.10.8.60">
    <property type="match status" value="1"/>
</dbReference>
<dbReference type="EMBL" id="RYZH01000005">
    <property type="protein sequence ID" value="RUL89082.1"/>
    <property type="molecule type" value="Genomic_DNA"/>
</dbReference>
<keyword evidence="10" id="KW-0346">Stress response</keyword>
<comment type="function">
    <text evidence="10">Part of a stress-induced multi-chaperone system, it is involved in the recovery of the cell from heat-induced damage, in cooperation with DnaK, DnaJ and GrpE.</text>
</comment>
<comment type="caution">
    <text evidence="12">The sequence shown here is derived from an EMBL/GenBank/DDBJ whole genome shotgun (WGS) entry which is preliminary data.</text>
</comment>
<dbReference type="InterPro" id="IPR036628">
    <property type="entry name" value="Clp_N_dom_sf"/>
</dbReference>
<accession>A0A432MNV0</accession>
<reference evidence="12 13" key="2">
    <citation type="submission" date="2019-01" db="EMBL/GenBank/DDBJ databases">
        <title>Tautonia sociabilis, a novel thermotolerant planctomycete of Isosphaeraceae family, isolated from a 4000 m deep subterranean habitat.</title>
        <authorList>
            <person name="Kovaleva O.L."/>
            <person name="Elcheninov A.G."/>
            <person name="Van Heerden E."/>
            <person name="Toshchakov S.V."/>
            <person name="Novikov A."/>
            <person name="Bonch-Osmolovskaya E.A."/>
            <person name="Kublanov I.V."/>
        </authorList>
    </citation>
    <scope>NUCLEOTIDE SEQUENCE [LARGE SCALE GENOMIC DNA]</scope>
    <source>
        <strain evidence="12 13">GM2012</strain>
    </source>
</reference>
<dbReference type="Pfam" id="PF02861">
    <property type="entry name" value="Clp_N"/>
    <property type="match status" value="1"/>
</dbReference>
<dbReference type="SMART" id="SM00382">
    <property type="entry name" value="AAA"/>
    <property type="match status" value="2"/>
</dbReference>
<gene>
    <name evidence="10 12" type="primary">clpB</name>
    <name evidence="12" type="ORF">TsocGM_04305</name>
</gene>
<dbReference type="AlphaFoldDB" id="A0A432MNV0"/>
<keyword evidence="5 10" id="KW-0067">ATP-binding</keyword>
<evidence type="ECO:0000256" key="3">
    <source>
        <dbReference type="ARBA" id="ARBA00022737"/>
    </source>
</evidence>
<dbReference type="PROSITE" id="PS51903">
    <property type="entry name" value="CLP_R"/>
    <property type="match status" value="1"/>
</dbReference>
<evidence type="ECO:0000256" key="8">
    <source>
        <dbReference type="ARBA" id="ARBA00026057"/>
    </source>
</evidence>
<dbReference type="Pfam" id="PF10431">
    <property type="entry name" value="ClpB_D2-small"/>
    <property type="match status" value="1"/>
</dbReference>
<evidence type="ECO:0000256" key="4">
    <source>
        <dbReference type="ARBA" id="ARBA00022741"/>
    </source>
</evidence>